<dbReference type="GO" id="GO:0004364">
    <property type="term" value="F:glutathione transferase activity"/>
    <property type="evidence" value="ECO:0007669"/>
    <property type="project" value="TreeGrafter"/>
</dbReference>
<comment type="caution">
    <text evidence="3">The sequence shown here is derived from an EMBL/GenBank/DDBJ whole genome shotgun (WGS) entry which is preliminary data.</text>
</comment>
<evidence type="ECO:0000313" key="4">
    <source>
        <dbReference type="Proteomes" id="UP000807716"/>
    </source>
</evidence>
<dbReference type="GO" id="GO:0006749">
    <property type="term" value="P:glutathione metabolic process"/>
    <property type="evidence" value="ECO:0007669"/>
    <property type="project" value="TreeGrafter"/>
</dbReference>
<dbReference type="AlphaFoldDB" id="A0A9P6PV01"/>
<organism evidence="3 4">
    <name type="scientific">Actinomortierella ambigua</name>
    <dbReference type="NCBI Taxonomy" id="1343610"/>
    <lineage>
        <taxon>Eukaryota</taxon>
        <taxon>Fungi</taxon>
        <taxon>Fungi incertae sedis</taxon>
        <taxon>Mucoromycota</taxon>
        <taxon>Mortierellomycotina</taxon>
        <taxon>Mortierellomycetes</taxon>
        <taxon>Mortierellales</taxon>
        <taxon>Mortierellaceae</taxon>
        <taxon>Actinomortierella</taxon>
    </lineage>
</organism>
<proteinExistence type="predicted"/>
<keyword evidence="4" id="KW-1185">Reference proteome</keyword>
<evidence type="ECO:0000259" key="2">
    <source>
        <dbReference type="PROSITE" id="PS50405"/>
    </source>
</evidence>
<accession>A0A9P6PV01</accession>
<dbReference type="Gene3D" id="1.20.1050.10">
    <property type="match status" value="1"/>
</dbReference>
<evidence type="ECO:0008006" key="5">
    <source>
        <dbReference type="Google" id="ProtNLM"/>
    </source>
</evidence>
<feature type="domain" description="GST C-terminal" evidence="2">
    <location>
        <begin position="106"/>
        <end position="240"/>
    </location>
</feature>
<dbReference type="OrthoDB" id="414243at2759"/>
<feature type="domain" description="GST N-terminal" evidence="1">
    <location>
        <begin position="21"/>
        <end position="104"/>
    </location>
</feature>
<dbReference type="EMBL" id="JAAAJB010000593">
    <property type="protein sequence ID" value="KAG0253289.1"/>
    <property type="molecule type" value="Genomic_DNA"/>
</dbReference>
<dbReference type="InterPro" id="IPR040079">
    <property type="entry name" value="Glutathione_S-Trfase"/>
</dbReference>
<dbReference type="InterPro" id="IPR036249">
    <property type="entry name" value="Thioredoxin-like_sf"/>
</dbReference>
<gene>
    <name evidence="3" type="ORF">DFQ27_007501</name>
</gene>
<dbReference type="PROSITE" id="PS50405">
    <property type="entry name" value="GST_CTER"/>
    <property type="match status" value="1"/>
</dbReference>
<dbReference type="SUPFAM" id="SSF52833">
    <property type="entry name" value="Thioredoxin-like"/>
    <property type="match status" value="1"/>
</dbReference>
<dbReference type="SFLD" id="SFLDS00019">
    <property type="entry name" value="Glutathione_Transferase_(cytos"/>
    <property type="match status" value="1"/>
</dbReference>
<dbReference type="InterPro" id="IPR004046">
    <property type="entry name" value="GST_C"/>
</dbReference>
<dbReference type="InterPro" id="IPR010987">
    <property type="entry name" value="Glutathione-S-Trfase_C-like"/>
</dbReference>
<dbReference type="PANTHER" id="PTHR11571">
    <property type="entry name" value="GLUTATHIONE S-TRANSFERASE"/>
    <property type="match status" value="1"/>
</dbReference>
<dbReference type="CDD" id="cd00299">
    <property type="entry name" value="GST_C_family"/>
    <property type="match status" value="1"/>
</dbReference>
<dbReference type="InterPro" id="IPR004045">
    <property type="entry name" value="Glutathione_S-Trfase_N"/>
</dbReference>
<reference evidence="3" key="1">
    <citation type="journal article" date="2020" name="Fungal Divers.">
        <title>Resolving the Mortierellaceae phylogeny through synthesis of multi-gene phylogenetics and phylogenomics.</title>
        <authorList>
            <person name="Vandepol N."/>
            <person name="Liber J."/>
            <person name="Desiro A."/>
            <person name="Na H."/>
            <person name="Kennedy M."/>
            <person name="Barry K."/>
            <person name="Grigoriev I.V."/>
            <person name="Miller A.N."/>
            <person name="O'Donnell K."/>
            <person name="Stajich J.E."/>
            <person name="Bonito G."/>
        </authorList>
    </citation>
    <scope>NUCLEOTIDE SEQUENCE</scope>
    <source>
        <strain evidence="3">BC1065</strain>
    </source>
</reference>
<sequence length="255" mass="29218">MSNNKAPTTTTEYDLTPKSESKFVVFYFDMHGNCMTIRSLLCLANAIWEDKLTSFGPAWDAEKPKTPFGALPILYETRPDGDTRMLPEASAIERYLSRTLGFMGADDWEEAQINVYVSLIEETGRKWLFKCFEVPEAEARAKSVTEWIDGDLAKLVSHAEKQIQQNGHRGYLVGNKISYADVLLSTWLDVWMSMDSSRVVNKTATPGIWRLKQAIDHHPHMAAYRNTELFEEFNRGQQGFFGSMMDYDYKRSQVL</sequence>
<evidence type="ECO:0000259" key="1">
    <source>
        <dbReference type="PROSITE" id="PS50404"/>
    </source>
</evidence>
<dbReference type="PANTHER" id="PTHR11571:SF150">
    <property type="entry name" value="GLUTATHIONE S-TRANSFERASE"/>
    <property type="match status" value="1"/>
</dbReference>
<dbReference type="SUPFAM" id="SSF47616">
    <property type="entry name" value="GST C-terminal domain-like"/>
    <property type="match status" value="1"/>
</dbReference>
<dbReference type="InterPro" id="IPR050213">
    <property type="entry name" value="GST_superfamily"/>
</dbReference>
<dbReference type="PROSITE" id="PS50404">
    <property type="entry name" value="GST_NTER"/>
    <property type="match status" value="1"/>
</dbReference>
<name>A0A9P6PV01_9FUNG</name>
<dbReference type="Pfam" id="PF14497">
    <property type="entry name" value="GST_C_3"/>
    <property type="match status" value="1"/>
</dbReference>
<protein>
    <recommendedName>
        <fullName evidence="5">Glutathione S-transferase</fullName>
    </recommendedName>
</protein>
<evidence type="ECO:0000313" key="3">
    <source>
        <dbReference type="EMBL" id="KAG0253289.1"/>
    </source>
</evidence>
<dbReference type="Gene3D" id="3.40.30.10">
    <property type="entry name" value="Glutaredoxin"/>
    <property type="match status" value="1"/>
</dbReference>
<dbReference type="Proteomes" id="UP000807716">
    <property type="component" value="Unassembled WGS sequence"/>
</dbReference>
<dbReference type="InterPro" id="IPR036282">
    <property type="entry name" value="Glutathione-S-Trfase_C_sf"/>
</dbReference>